<evidence type="ECO:0000313" key="4">
    <source>
        <dbReference type="Proteomes" id="UP000736787"/>
    </source>
</evidence>
<dbReference type="EMBL" id="RCMK01001793">
    <property type="protein sequence ID" value="KAG2888353.1"/>
    <property type="molecule type" value="Genomic_DNA"/>
</dbReference>
<feature type="region of interest" description="Disordered" evidence="1">
    <location>
        <begin position="34"/>
        <end position="55"/>
    </location>
</feature>
<keyword evidence="2" id="KW-0732">Signal</keyword>
<comment type="caution">
    <text evidence="3">The sequence shown here is derived from an EMBL/GenBank/DDBJ whole genome shotgun (WGS) entry which is preliminary data.</text>
</comment>
<name>A0A8T1JJ48_9STRA</name>
<feature type="chain" id="PRO_5043848707" evidence="2">
    <location>
        <begin position="23"/>
        <end position="80"/>
    </location>
</feature>
<accession>A0A8T1JJ48</accession>
<evidence type="ECO:0000256" key="2">
    <source>
        <dbReference type="SAM" id="SignalP"/>
    </source>
</evidence>
<feature type="signal peptide" evidence="2">
    <location>
        <begin position="1"/>
        <end position="22"/>
    </location>
</feature>
<evidence type="ECO:0000313" key="3">
    <source>
        <dbReference type="EMBL" id="KAG2888353.1"/>
    </source>
</evidence>
<dbReference type="AlphaFoldDB" id="A0A8T1JJ48"/>
<gene>
    <name evidence="3" type="ORF">PC117_g24925</name>
</gene>
<protein>
    <submittedName>
        <fullName evidence="3">Uncharacterized protein</fullName>
    </submittedName>
</protein>
<organism evidence="3 4">
    <name type="scientific">Phytophthora cactorum</name>
    <dbReference type="NCBI Taxonomy" id="29920"/>
    <lineage>
        <taxon>Eukaryota</taxon>
        <taxon>Sar</taxon>
        <taxon>Stramenopiles</taxon>
        <taxon>Oomycota</taxon>
        <taxon>Peronosporomycetes</taxon>
        <taxon>Peronosporales</taxon>
        <taxon>Peronosporaceae</taxon>
        <taxon>Phytophthora</taxon>
    </lineage>
</organism>
<feature type="compositionally biased region" description="Low complexity" evidence="1">
    <location>
        <begin position="40"/>
        <end position="55"/>
    </location>
</feature>
<evidence type="ECO:0000256" key="1">
    <source>
        <dbReference type="SAM" id="MobiDB-lite"/>
    </source>
</evidence>
<proteinExistence type="predicted"/>
<sequence length="80" mass="8057">MQSWKTLSLVVAASVAMNGVVGLEQGYGGGISTTARKVPPKSTCSPPTTASAATQAKLGTRPRAMKAALVPLQFPTAATA</sequence>
<dbReference type="Proteomes" id="UP000736787">
    <property type="component" value="Unassembled WGS sequence"/>
</dbReference>
<reference evidence="3" key="1">
    <citation type="submission" date="2018-10" db="EMBL/GenBank/DDBJ databases">
        <title>Effector identification in a new, highly contiguous assembly of the strawberry crown rot pathogen Phytophthora cactorum.</title>
        <authorList>
            <person name="Armitage A.D."/>
            <person name="Nellist C.F."/>
            <person name="Bates H."/>
            <person name="Vickerstaff R.J."/>
            <person name="Harrison R.J."/>
        </authorList>
    </citation>
    <scope>NUCLEOTIDE SEQUENCE</scope>
    <source>
        <strain evidence="3">4040</strain>
    </source>
</reference>